<name>A0A6A6TQK3_9PLEO</name>
<keyword evidence="1" id="KW-0472">Membrane</keyword>
<dbReference type="EMBL" id="MU004291">
    <property type="protein sequence ID" value="KAF2662082.1"/>
    <property type="molecule type" value="Genomic_DNA"/>
</dbReference>
<evidence type="ECO:0000256" key="1">
    <source>
        <dbReference type="SAM" id="Phobius"/>
    </source>
</evidence>
<keyword evidence="3" id="KW-1185">Reference proteome</keyword>
<feature type="transmembrane region" description="Helical" evidence="1">
    <location>
        <begin position="12"/>
        <end position="29"/>
    </location>
</feature>
<evidence type="ECO:0000313" key="3">
    <source>
        <dbReference type="Proteomes" id="UP000799324"/>
    </source>
</evidence>
<dbReference type="Proteomes" id="UP000799324">
    <property type="component" value="Unassembled WGS sequence"/>
</dbReference>
<evidence type="ECO:0000313" key="2">
    <source>
        <dbReference type="EMBL" id="KAF2662082.1"/>
    </source>
</evidence>
<dbReference type="OrthoDB" id="3439489at2759"/>
<reference evidence="2" key="1">
    <citation type="journal article" date="2020" name="Stud. Mycol.">
        <title>101 Dothideomycetes genomes: a test case for predicting lifestyles and emergence of pathogens.</title>
        <authorList>
            <person name="Haridas S."/>
            <person name="Albert R."/>
            <person name="Binder M."/>
            <person name="Bloem J."/>
            <person name="Labutti K."/>
            <person name="Salamov A."/>
            <person name="Andreopoulos B."/>
            <person name="Baker S."/>
            <person name="Barry K."/>
            <person name="Bills G."/>
            <person name="Bluhm B."/>
            <person name="Cannon C."/>
            <person name="Castanera R."/>
            <person name="Culley D."/>
            <person name="Daum C."/>
            <person name="Ezra D."/>
            <person name="Gonzalez J."/>
            <person name="Henrissat B."/>
            <person name="Kuo A."/>
            <person name="Liang C."/>
            <person name="Lipzen A."/>
            <person name="Lutzoni F."/>
            <person name="Magnuson J."/>
            <person name="Mondo S."/>
            <person name="Nolan M."/>
            <person name="Ohm R."/>
            <person name="Pangilinan J."/>
            <person name="Park H.-J."/>
            <person name="Ramirez L."/>
            <person name="Alfaro M."/>
            <person name="Sun H."/>
            <person name="Tritt A."/>
            <person name="Yoshinaga Y."/>
            <person name="Zwiers L.-H."/>
            <person name="Turgeon B."/>
            <person name="Goodwin S."/>
            <person name="Spatafora J."/>
            <person name="Crous P."/>
            <person name="Grigoriev I."/>
        </authorList>
    </citation>
    <scope>NUCLEOTIDE SEQUENCE</scope>
    <source>
        <strain evidence="2">CBS 122681</strain>
    </source>
</reference>
<gene>
    <name evidence="2" type="ORF">K491DRAFT_687052</name>
</gene>
<dbReference type="Gene3D" id="2.80.10.50">
    <property type="match status" value="1"/>
</dbReference>
<protein>
    <submittedName>
        <fullName evidence="2">Uncharacterized protein</fullName>
    </submittedName>
</protein>
<organism evidence="2 3">
    <name type="scientific">Lophiostoma macrostomum CBS 122681</name>
    <dbReference type="NCBI Taxonomy" id="1314788"/>
    <lineage>
        <taxon>Eukaryota</taxon>
        <taxon>Fungi</taxon>
        <taxon>Dikarya</taxon>
        <taxon>Ascomycota</taxon>
        <taxon>Pezizomycotina</taxon>
        <taxon>Dothideomycetes</taxon>
        <taxon>Pleosporomycetidae</taxon>
        <taxon>Pleosporales</taxon>
        <taxon>Lophiostomataceae</taxon>
        <taxon>Lophiostoma</taxon>
    </lineage>
</organism>
<accession>A0A6A6TQK3</accession>
<sequence length="165" mass="18354">MPSVFQNYNTFLKIAVIFLGLTCLFGFLWSPSFGHMTNMESLDSSFTIEVDGKPIARPANDAEDRTPAKTGTEAAIFKLQDGRLLSGDWALSRNVTENRAFLPKPVLWFKLEEDTETRMKPVSAEQEGDSLKLKFAKAPLIADEEGNVLADLQGNDQSKVLVQQQ</sequence>
<keyword evidence="1" id="KW-0812">Transmembrane</keyword>
<proteinExistence type="predicted"/>
<dbReference type="AlphaFoldDB" id="A0A6A6TQK3"/>
<keyword evidence="1" id="KW-1133">Transmembrane helix</keyword>